<comment type="caution">
    <text evidence="3">The sequence shown here is derived from an EMBL/GenBank/DDBJ whole genome shotgun (WGS) entry which is preliminary data.</text>
</comment>
<dbReference type="Proteomes" id="UP001476950">
    <property type="component" value="Unassembled WGS sequence"/>
</dbReference>
<keyword evidence="4" id="KW-1185">Reference proteome</keyword>
<evidence type="ECO:0000313" key="3">
    <source>
        <dbReference type="EMBL" id="MEP1057545.1"/>
    </source>
</evidence>
<dbReference type="Pfam" id="PF01075">
    <property type="entry name" value="Glyco_transf_9"/>
    <property type="match status" value="1"/>
</dbReference>
<name>A0ABV0KED4_9CYAN</name>
<keyword evidence="2" id="KW-0808">Transferase</keyword>
<accession>A0ABV0KED4</accession>
<gene>
    <name evidence="3" type="ORF">NDI38_03785</name>
</gene>
<dbReference type="PANTHER" id="PTHR30160:SF1">
    <property type="entry name" value="LIPOPOLYSACCHARIDE 1,2-N-ACETYLGLUCOSAMINETRANSFERASE-RELATED"/>
    <property type="match status" value="1"/>
</dbReference>
<dbReference type="RefSeq" id="WP_190450491.1">
    <property type="nucleotide sequence ID" value="NZ_JAMPLM010000002.1"/>
</dbReference>
<dbReference type="EMBL" id="JAMPLM010000002">
    <property type="protein sequence ID" value="MEP1057545.1"/>
    <property type="molecule type" value="Genomic_DNA"/>
</dbReference>
<proteinExistence type="predicted"/>
<protein>
    <submittedName>
        <fullName evidence="3">Glycosyltransferase family 9 protein</fullName>
    </submittedName>
</protein>
<evidence type="ECO:0000313" key="4">
    <source>
        <dbReference type="Proteomes" id="UP001476950"/>
    </source>
</evidence>
<dbReference type="InterPro" id="IPR002201">
    <property type="entry name" value="Glyco_trans_9"/>
</dbReference>
<keyword evidence="1" id="KW-0328">Glycosyltransferase</keyword>
<dbReference type="CDD" id="cd03789">
    <property type="entry name" value="GT9_LPS_heptosyltransferase"/>
    <property type="match status" value="1"/>
</dbReference>
<evidence type="ECO:0000256" key="2">
    <source>
        <dbReference type="ARBA" id="ARBA00022679"/>
    </source>
</evidence>
<reference evidence="3 4" key="1">
    <citation type="submission" date="2022-04" db="EMBL/GenBank/DDBJ databases">
        <title>Positive selection, recombination, and allopatry shape intraspecific diversity of widespread and dominant cyanobacteria.</title>
        <authorList>
            <person name="Wei J."/>
            <person name="Shu W."/>
            <person name="Hu C."/>
        </authorList>
    </citation>
    <scope>NUCLEOTIDE SEQUENCE [LARGE SCALE GENOMIC DNA]</scope>
    <source>
        <strain evidence="3 4">AS-A4</strain>
    </source>
</reference>
<sequence>MKPDVQSILFIELLGGIGDVLIALPAIQALGRAYPQAKLTVLTFASGGELIQSDPLIHEVICLKPQPDAPHLARSAIEAVLKRQSFDLIVSDTNYDGIDTLLQQSSVPRVVTNLWRSPPPNQKVGDRFLQILQAEGLITPADSAPAQLHLLPAEQCHVQQQLGAIAQPLVVLYPDAGMAIKRWSTANFVRVGQALQQQYNATIVVPIGSDPESAQIVEAIGGTAKVWAPGTLRSLAALMATAALVIAADTGPARIAAALQTPTTTLFGPSWHERYGQPAPHINLQGYPDCPERQINNFTTQRCWYSGECPFDRWHTCLEDISPAEVLAAAAPFLKTLASSVKRPTSELGHSSLELGVSSLELGTASLELNSSTSNL</sequence>
<dbReference type="PANTHER" id="PTHR30160">
    <property type="entry name" value="TETRAACYLDISACCHARIDE 4'-KINASE-RELATED"/>
    <property type="match status" value="1"/>
</dbReference>
<dbReference type="SUPFAM" id="SSF53756">
    <property type="entry name" value="UDP-Glycosyltransferase/glycogen phosphorylase"/>
    <property type="match status" value="1"/>
</dbReference>
<dbReference type="Gene3D" id="3.40.50.2000">
    <property type="entry name" value="Glycogen Phosphorylase B"/>
    <property type="match status" value="2"/>
</dbReference>
<evidence type="ECO:0000256" key="1">
    <source>
        <dbReference type="ARBA" id="ARBA00022676"/>
    </source>
</evidence>
<dbReference type="InterPro" id="IPR051199">
    <property type="entry name" value="LPS_LOS_Heptosyltrfase"/>
</dbReference>
<organism evidence="3 4">
    <name type="scientific">Stenomitos frigidus AS-A4</name>
    <dbReference type="NCBI Taxonomy" id="2933935"/>
    <lineage>
        <taxon>Bacteria</taxon>
        <taxon>Bacillati</taxon>
        <taxon>Cyanobacteriota</taxon>
        <taxon>Cyanophyceae</taxon>
        <taxon>Leptolyngbyales</taxon>
        <taxon>Leptolyngbyaceae</taxon>
        <taxon>Stenomitos</taxon>
    </lineage>
</organism>